<keyword evidence="2" id="KW-1003">Cell membrane</keyword>
<feature type="transmembrane region" description="Helical" evidence="3">
    <location>
        <begin position="157"/>
        <end position="179"/>
    </location>
</feature>
<comment type="subcellular location">
    <subcellularLocation>
        <location evidence="2">Cell membrane</location>
        <topology evidence="2">Multi-pass membrane protein</topology>
    </subcellularLocation>
</comment>
<dbReference type="Pfam" id="PF02632">
    <property type="entry name" value="BioY"/>
    <property type="match status" value="1"/>
</dbReference>
<reference evidence="4 5" key="1">
    <citation type="journal article" date="2015" name="Stand. Genomic Sci.">
        <title>Genomic Encyclopedia of Bacterial and Archaeal Type Strains, Phase III: the genomes of soil and plant-associated and newly described type strains.</title>
        <authorList>
            <person name="Whitman W.B."/>
            <person name="Woyke T."/>
            <person name="Klenk H.P."/>
            <person name="Zhou Y."/>
            <person name="Lilburn T.G."/>
            <person name="Beck B.J."/>
            <person name="De Vos P."/>
            <person name="Vandamme P."/>
            <person name="Eisen J.A."/>
            <person name="Garrity G."/>
            <person name="Hugenholtz P."/>
            <person name="Kyrpides N.C."/>
        </authorList>
    </citation>
    <scope>NUCLEOTIDE SEQUENCE [LARGE SCALE GENOMIC DNA]</scope>
    <source>
        <strain evidence="4 5">CGMCC 1.10115</strain>
    </source>
</reference>
<dbReference type="AlphaFoldDB" id="A0A562JDU9"/>
<evidence type="ECO:0000256" key="1">
    <source>
        <dbReference type="ARBA" id="ARBA00010692"/>
    </source>
</evidence>
<accession>A0A562JDU9</accession>
<dbReference type="PANTHER" id="PTHR34295:SF1">
    <property type="entry name" value="BIOTIN TRANSPORTER BIOY"/>
    <property type="match status" value="1"/>
</dbReference>
<dbReference type="GeneID" id="65405475"/>
<evidence type="ECO:0000313" key="4">
    <source>
        <dbReference type="EMBL" id="TWH81332.1"/>
    </source>
</evidence>
<keyword evidence="3" id="KW-0812">Transmembrane</keyword>
<comment type="caution">
    <text evidence="4">The sequence shown here is derived from an EMBL/GenBank/DDBJ whole genome shotgun (WGS) entry which is preliminary data.</text>
</comment>
<evidence type="ECO:0000313" key="5">
    <source>
        <dbReference type="Proteomes" id="UP000318667"/>
    </source>
</evidence>
<sequence>MKKGLRTIDLTLSGMFVALMAVGANITSFVPFMVIGGVPITLQTFFAILAGAVLGSRLGAITMGVYAFVGLAGAPIFAKFGGGFASLLSPTFGFILSFIFTAYVTGKIIERKKSLPVYISAALIGMAINYVFGTNWMYMAYKLWFTAPEGFTYQMAWLWMVVPLPKDIFLSVFAGMMAYRLEHRVFARSQFRKINRAA</sequence>
<feature type="transmembrane region" description="Helical" evidence="3">
    <location>
        <begin position="117"/>
        <end position="137"/>
    </location>
</feature>
<feature type="transmembrane region" description="Helical" evidence="3">
    <location>
        <begin position="7"/>
        <end position="26"/>
    </location>
</feature>
<proteinExistence type="inferred from homology"/>
<dbReference type="PIRSF" id="PIRSF016661">
    <property type="entry name" value="BioY"/>
    <property type="match status" value="1"/>
</dbReference>
<dbReference type="RefSeq" id="WP_144544845.1">
    <property type="nucleotide sequence ID" value="NZ_CBCSDC010000018.1"/>
</dbReference>
<keyword evidence="3" id="KW-1133">Transmembrane helix</keyword>
<keyword evidence="2 3" id="KW-0472">Membrane</keyword>
<dbReference type="PANTHER" id="PTHR34295">
    <property type="entry name" value="BIOTIN TRANSPORTER BIOY"/>
    <property type="match status" value="1"/>
</dbReference>
<feature type="transmembrane region" description="Helical" evidence="3">
    <location>
        <begin position="84"/>
        <end position="105"/>
    </location>
</feature>
<dbReference type="Proteomes" id="UP000318667">
    <property type="component" value="Unassembled WGS sequence"/>
</dbReference>
<dbReference type="Gene3D" id="1.10.1760.20">
    <property type="match status" value="1"/>
</dbReference>
<evidence type="ECO:0000256" key="3">
    <source>
        <dbReference type="SAM" id="Phobius"/>
    </source>
</evidence>
<dbReference type="InterPro" id="IPR003784">
    <property type="entry name" value="BioY"/>
</dbReference>
<comment type="similarity">
    <text evidence="1 2">Belongs to the BioY family.</text>
</comment>
<gene>
    <name evidence="4" type="ORF">IQ19_04378</name>
</gene>
<dbReference type="GO" id="GO:0015225">
    <property type="term" value="F:biotin transmembrane transporter activity"/>
    <property type="evidence" value="ECO:0007669"/>
    <property type="project" value="UniProtKB-UniRule"/>
</dbReference>
<organism evidence="4 5">
    <name type="scientific">Cytobacillus oceanisediminis</name>
    <dbReference type="NCBI Taxonomy" id="665099"/>
    <lineage>
        <taxon>Bacteria</taxon>
        <taxon>Bacillati</taxon>
        <taxon>Bacillota</taxon>
        <taxon>Bacilli</taxon>
        <taxon>Bacillales</taxon>
        <taxon>Bacillaceae</taxon>
        <taxon>Cytobacillus</taxon>
    </lineage>
</organism>
<name>A0A562JDU9_9BACI</name>
<dbReference type="EMBL" id="VLKI01000017">
    <property type="protein sequence ID" value="TWH81332.1"/>
    <property type="molecule type" value="Genomic_DNA"/>
</dbReference>
<keyword evidence="2" id="KW-0813">Transport</keyword>
<keyword evidence="5" id="KW-1185">Reference proteome</keyword>
<evidence type="ECO:0000256" key="2">
    <source>
        <dbReference type="PIRNR" id="PIRNR016661"/>
    </source>
</evidence>
<dbReference type="GO" id="GO:0005886">
    <property type="term" value="C:plasma membrane"/>
    <property type="evidence" value="ECO:0007669"/>
    <property type="project" value="UniProtKB-SubCell"/>
</dbReference>
<protein>
    <recommendedName>
        <fullName evidence="2">Biotin transporter</fullName>
    </recommendedName>
</protein>
<dbReference type="OrthoDB" id="9803495at2"/>